<dbReference type="EMBL" id="CP039865">
    <property type="protein sequence ID" value="QCK88363.1"/>
    <property type="molecule type" value="Genomic_DNA"/>
</dbReference>
<dbReference type="InterPro" id="IPR036596">
    <property type="entry name" value="Cyt-C_aa3_sf"/>
</dbReference>
<dbReference type="InterPro" id="IPR012422">
    <property type="entry name" value="Cyt_c_oxidase_su4_bac-aa3"/>
</dbReference>
<sequence>MASQPHVDGTAPMDYPEHERTYALFLSLTKWGSISVTVLLILMAIFLLR</sequence>
<feature type="transmembrane region" description="Helical" evidence="1">
    <location>
        <begin position="22"/>
        <end position="48"/>
    </location>
</feature>
<feature type="domain" description="Cytochrome c oxidase subunit IV bacterial aa3 type" evidence="2">
    <location>
        <begin position="10"/>
        <end position="47"/>
    </location>
</feature>
<name>A0A4D7QQU3_9HYPH</name>
<dbReference type="KEGG" id="paqt:E8L99_22665"/>
<gene>
    <name evidence="3" type="ORF">E8L99_22665</name>
</gene>
<dbReference type="RefSeq" id="WP_137101690.1">
    <property type="nucleotide sequence ID" value="NZ_CP039865.1"/>
</dbReference>
<evidence type="ECO:0000259" key="2">
    <source>
        <dbReference type="Pfam" id="PF07835"/>
    </source>
</evidence>
<dbReference type="Gene3D" id="1.20.5.160">
    <property type="entry name" value="Bacterial aa3 type cytochrome c oxidase subunit IV"/>
    <property type="match status" value="1"/>
</dbReference>
<keyword evidence="4" id="KW-1185">Reference proteome</keyword>
<dbReference type="OrthoDB" id="9812071at2"/>
<dbReference type="SUPFAM" id="SSF81469">
    <property type="entry name" value="Bacterial aa3 type cytochrome c oxidase subunit IV"/>
    <property type="match status" value="1"/>
</dbReference>
<organism evidence="3 4">
    <name type="scientific">Phreatobacter aquaticus</name>
    <dbReference type="NCBI Taxonomy" id="2570229"/>
    <lineage>
        <taxon>Bacteria</taxon>
        <taxon>Pseudomonadati</taxon>
        <taxon>Pseudomonadota</taxon>
        <taxon>Alphaproteobacteria</taxon>
        <taxon>Hyphomicrobiales</taxon>
        <taxon>Phreatobacteraceae</taxon>
        <taxon>Phreatobacter</taxon>
    </lineage>
</organism>
<protein>
    <submittedName>
        <fullName evidence="3">Aa3-type cytochrome c oxidase subunit IV</fullName>
    </submittedName>
</protein>
<accession>A0A4D7QQU3</accession>
<dbReference type="AlphaFoldDB" id="A0A4D7QQU3"/>
<dbReference type="Proteomes" id="UP000298588">
    <property type="component" value="Chromosome"/>
</dbReference>
<proteinExistence type="predicted"/>
<evidence type="ECO:0000313" key="3">
    <source>
        <dbReference type="EMBL" id="QCK88363.1"/>
    </source>
</evidence>
<keyword evidence="1" id="KW-0812">Transmembrane</keyword>
<evidence type="ECO:0000256" key="1">
    <source>
        <dbReference type="SAM" id="Phobius"/>
    </source>
</evidence>
<evidence type="ECO:0000313" key="4">
    <source>
        <dbReference type="Proteomes" id="UP000298588"/>
    </source>
</evidence>
<dbReference type="Pfam" id="PF07835">
    <property type="entry name" value="COX4_pro_2"/>
    <property type="match status" value="1"/>
</dbReference>
<reference evidence="3 4" key="1">
    <citation type="submission" date="2019-04" db="EMBL/GenBank/DDBJ databases">
        <title>Phreatobacter aquaticus sp. nov.</title>
        <authorList>
            <person name="Choi A."/>
            <person name="Baek K."/>
        </authorList>
    </citation>
    <scope>NUCLEOTIDE SEQUENCE [LARGE SCALE GENOMIC DNA]</scope>
    <source>
        <strain evidence="3 4">NMCR1094</strain>
    </source>
</reference>
<keyword evidence="1" id="KW-0472">Membrane</keyword>
<keyword evidence="1" id="KW-1133">Transmembrane helix</keyword>